<dbReference type="PANTHER" id="PTHR45999">
    <property type="entry name" value="UNC-13-4A, ISOFORM B"/>
    <property type="match status" value="1"/>
</dbReference>
<dbReference type="Gene3D" id="2.60.40.150">
    <property type="entry name" value="C2 domain"/>
    <property type="match status" value="1"/>
</dbReference>
<organism evidence="4 5">
    <name type="scientific">Oryctes borbonicus</name>
    <dbReference type="NCBI Taxonomy" id="1629725"/>
    <lineage>
        <taxon>Eukaryota</taxon>
        <taxon>Metazoa</taxon>
        <taxon>Ecdysozoa</taxon>
        <taxon>Arthropoda</taxon>
        <taxon>Hexapoda</taxon>
        <taxon>Insecta</taxon>
        <taxon>Pterygota</taxon>
        <taxon>Neoptera</taxon>
        <taxon>Endopterygota</taxon>
        <taxon>Coleoptera</taxon>
        <taxon>Polyphaga</taxon>
        <taxon>Scarabaeiformia</taxon>
        <taxon>Scarabaeidae</taxon>
        <taxon>Dynastinae</taxon>
        <taxon>Oryctes</taxon>
    </lineage>
</organism>
<dbReference type="AlphaFoldDB" id="A0A0T6BDS8"/>
<accession>A0A0T6BDS8</accession>
<keyword evidence="5" id="KW-1185">Reference proteome</keyword>
<comment type="caution">
    <text evidence="4">The sequence shown here is derived from an EMBL/GenBank/DDBJ whole genome shotgun (WGS) entry which is preliminary data.</text>
</comment>
<dbReference type="OrthoDB" id="67700at2759"/>
<dbReference type="Pfam" id="PF00168">
    <property type="entry name" value="C2"/>
    <property type="match status" value="1"/>
</dbReference>
<feature type="domain" description="C2" evidence="3">
    <location>
        <begin position="21"/>
        <end position="154"/>
    </location>
</feature>
<dbReference type="SMART" id="SM00239">
    <property type="entry name" value="C2"/>
    <property type="match status" value="1"/>
</dbReference>
<evidence type="ECO:0000256" key="2">
    <source>
        <dbReference type="ARBA" id="ARBA00022483"/>
    </source>
</evidence>
<evidence type="ECO:0000313" key="5">
    <source>
        <dbReference type="Proteomes" id="UP000051574"/>
    </source>
</evidence>
<evidence type="ECO:0000256" key="1">
    <source>
        <dbReference type="ARBA" id="ARBA00005823"/>
    </source>
</evidence>
<evidence type="ECO:0000313" key="4">
    <source>
        <dbReference type="EMBL" id="KRT85512.1"/>
    </source>
</evidence>
<dbReference type="EMBL" id="LJIG01001428">
    <property type="protein sequence ID" value="KRT85512.1"/>
    <property type="molecule type" value="Genomic_DNA"/>
</dbReference>
<name>A0A0T6BDS8_9SCAR</name>
<reference evidence="4 5" key="1">
    <citation type="submission" date="2015-09" db="EMBL/GenBank/DDBJ databases">
        <title>Draft genome of the scarab beetle Oryctes borbonicus.</title>
        <authorList>
            <person name="Meyer J.M."/>
            <person name="Markov G.V."/>
            <person name="Baskaran P."/>
            <person name="Herrmann M."/>
            <person name="Sommer R.J."/>
            <person name="Roedelsperger C."/>
        </authorList>
    </citation>
    <scope>NUCLEOTIDE SEQUENCE [LARGE SCALE GENOMIC DNA]</scope>
    <source>
        <strain evidence="4">OB123</strain>
        <tissue evidence="4">Whole animal</tissue>
    </source>
</reference>
<dbReference type="CDD" id="cd04009">
    <property type="entry name" value="C2B_Munc13-like"/>
    <property type="match status" value="1"/>
</dbReference>
<dbReference type="PROSITE" id="PS50004">
    <property type="entry name" value="C2"/>
    <property type="match status" value="1"/>
</dbReference>
<feature type="non-terminal residue" evidence="4">
    <location>
        <position position="1"/>
    </location>
</feature>
<comment type="similarity">
    <text evidence="1">Belongs to the unc-13 family.</text>
</comment>
<keyword evidence="2" id="KW-0268">Exocytosis</keyword>
<dbReference type="GO" id="GO:0099503">
    <property type="term" value="C:secretory vesicle"/>
    <property type="evidence" value="ECO:0007669"/>
    <property type="project" value="TreeGrafter"/>
</dbReference>
<dbReference type="InterPro" id="IPR035892">
    <property type="entry name" value="C2_domain_sf"/>
</dbReference>
<gene>
    <name evidence="4" type="ORF">AMK59_27</name>
</gene>
<dbReference type="Proteomes" id="UP000051574">
    <property type="component" value="Unassembled WGS sequence"/>
</dbReference>
<dbReference type="SUPFAM" id="SSF49562">
    <property type="entry name" value="C2 domain (Calcium/lipid-binding domain, CaLB)"/>
    <property type="match status" value="1"/>
</dbReference>
<protein>
    <submittedName>
        <fullName evidence="4">C2 domain containing protein</fullName>
    </submittedName>
</protein>
<dbReference type="GO" id="GO:0006887">
    <property type="term" value="P:exocytosis"/>
    <property type="evidence" value="ECO:0007669"/>
    <property type="project" value="UniProtKB-KW"/>
</dbReference>
<proteinExistence type="inferred from homology"/>
<sequence>GLETPDLIHQVHIDLWKENQNSEESSLGQLTVKMKFEENDLKVDILNAKNLVPMDSNGSSDSFVRVHLLPEERFTNIPKPKTQTQHKTLFPLFDESFTLKLSPEQRNIPDGLVLFSCKDYDMLGYNNQYIGEAMVHFKDIPNGTGSLDSQPQMTLELRRPKTLETDALKALEYRQGDKQAKEFIRRYKMKMAVAKG</sequence>
<evidence type="ECO:0000259" key="3">
    <source>
        <dbReference type="PROSITE" id="PS50004"/>
    </source>
</evidence>
<dbReference type="PANTHER" id="PTHR45999:SF2">
    <property type="entry name" value="PROTEIN UNC-13 HOMOLOG 4B"/>
    <property type="match status" value="1"/>
</dbReference>
<dbReference type="InterPro" id="IPR052095">
    <property type="entry name" value="UNC-13_domain"/>
</dbReference>
<dbReference type="InterPro" id="IPR000008">
    <property type="entry name" value="C2_dom"/>
</dbReference>